<dbReference type="EMBL" id="MG925343">
    <property type="protein sequence ID" value="AVJ49797.1"/>
    <property type="molecule type" value="Genomic_DNA"/>
</dbReference>
<proteinExistence type="predicted"/>
<keyword evidence="3" id="KW-1185">Reference proteome</keyword>
<feature type="compositionally biased region" description="Basic and acidic residues" evidence="1">
    <location>
        <begin position="101"/>
        <end position="111"/>
    </location>
</feature>
<dbReference type="RefSeq" id="YP_009624191.1">
    <property type="nucleotide sequence ID" value="NC_042117.1"/>
</dbReference>
<feature type="compositionally biased region" description="Basic residues" evidence="1">
    <location>
        <begin position="112"/>
        <end position="123"/>
    </location>
</feature>
<feature type="region of interest" description="Disordered" evidence="1">
    <location>
        <begin position="96"/>
        <end position="123"/>
    </location>
</feature>
<feature type="region of interest" description="Disordered" evidence="1">
    <location>
        <begin position="16"/>
        <end position="64"/>
    </location>
</feature>
<accession>A0A2P1CF13</accession>
<name>A0A2P1CF13_9CAUD</name>
<dbReference type="Proteomes" id="UP000241292">
    <property type="component" value="Segment"/>
</dbReference>
<reference evidence="2 3" key="1">
    <citation type="submission" date="2018-02" db="EMBL/GenBank/DDBJ databases">
        <authorList>
            <person name="Ashman T.L."/>
            <person name="Iles K.S."/>
            <person name="Zack K.M."/>
            <person name="Garlena R.A."/>
            <person name="Russell D.A."/>
            <person name="Pope W.H."/>
            <person name="Jacobs-Sera D."/>
            <person name="Hatfull G.F."/>
        </authorList>
    </citation>
    <scope>NUCLEOTIDE SEQUENCE [LARGE SCALE GENOMIC DNA]</scope>
</reference>
<gene>
    <name evidence="2" type="primary">50</name>
    <name evidence="2" type="ORF">PBI_GOLDEN_50</name>
</gene>
<evidence type="ECO:0000313" key="2">
    <source>
        <dbReference type="EMBL" id="AVJ49797.1"/>
    </source>
</evidence>
<dbReference type="KEGG" id="vg:40101031"/>
<evidence type="ECO:0000313" key="3">
    <source>
        <dbReference type="Proteomes" id="UP000241292"/>
    </source>
</evidence>
<sequence>MEDSELLKMLDGLVKLTPEEEAASPQPMSKTARKKLWRDQPPDPNSNTSKKKERARLAARTPEQVRRDEILEERKRLQELAKKANADRLVDRIDNSPVYNDARRHYAEHKKVQQKRKKRSRPV</sequence>
<protein>
    <submittedName>
        <fullName evidence="2">Uncharacterized protein</fullName>
    </submittedName>
</protein>
<evidence type="ECO:0000256" key="1">
    <source>
        <dbReference type="SAM" id="MobiDB-lite"/>
    </source>
</evidence>
<dbReference type="GeneID" id="40101031"/>
<organism evidence="2 3">
    <name type="scientific">Microbacterium phage Golden</name>
    <dbReference type="NCBI Taxonomy" id="2099624"/>
    <lineage>
        <taxon>Viruses</taxon>
        <taxon>Duplodnaviria</taxon>
        <taxon>Heunggongvirae</taxon>
        <taxon>Uroviricota</taxon>
        <taxon>Caudoviricetes</taxon>
        <taxon>Kojivirus</taxon>
        <taxon>Kojivirus golden</taxon>
    </lineage>
</organism>